<feature type="binding site" evidence="5">
    <location>
        <position position="87"/>
    </location>
    <ligand>
        <name>substrate</name>
    </ligand>
</feature>
<evidence type="ECO:0000256" key="3">
    <source>
        <dbReference type="ARBA" id="ARBA00023002"/>
    </source>
</evidence>
<feature type="non-terminal residue" evidence="8">
    <location>
        <position position="1"/>
    </location>
</feature>
<dbReference type="GO" id="GO:0016491">
    <property type="term" value="F:oxidoreductase activity"/>
    <property type="evidence" value="ECO:0007669"/>
    <property type="project" value="UniProtKB-KW"/>
</dbReference>
<feature type="non-terminal residue" evidence="8">
    <location>
        <position position="296"/>
    </location>
</feature>
<feature type="domain" description="NADP-dependent oxidoreductase" evidence="7">
    <location>
        <begin position="4"/>
        <end position="272"/>
    </location>
</feature>
<dbReference type="EMBL" id="KQ434869">
    <property type="protein sequence ID" value="KZC09285.1"/>
    <property type="molecule type" value="Genomic_DNA"/>
</dbReference>
<protein>
    <submittedName>
        <fullName evidence="8">Alcohol dehydrogenase [NADP(+)]</fullName>
    </submittedName>
</protein>
<dbReference type="InterPro" id="IPR023210">
    <property type="entry name" value="NADP_OxRdtase_dom"/>
</dbReference>
<evidence type="ECO:0000256" key="2">
    <source>
        <dbReference type="ARBA" id="ARBA00022857"/>
    </source>
</evidence>
<sequence>EGELENALNTALEAGYRHIDAAPVYDNEKIIGRVLKKWIDSGKIKRSELFIVTKLPPSGNRPEHVEKWIQKSLEDLELEYLDLYLIHTPFGFEDAGEDLHPQDENGNIKLDKSTDHVKVWVEMEKQVECGRARAIGLSNFNSRQIQRILDNAKNKVSMLQIELHVYFQQKELVQYCKERDIPITAYSPLGSRGLVRMLKKTEEVPDMLQNNVVLEIAKKYKKSAAQVLLRYILQNGIAVIPKSTNTQRIKENIQLFDWNLKPEDVETLKKLDKGESARVCDFSFVKGIRRHPEFPF</sequence>
<reference evidence="8 9" key="1">
    <citation type="submission" date="2015-07" db="EMBL/GenBank/DDBJ databases">
        <title>The genome of Dufourea novaeangliae.</title>
        <authorList>
            <person name="Pan H."/>
            <person name="Kapheim K."/>
        </authorList>
    </citation>
    <scope>NUCLEOTIDE SEQUENCE [LARGE SCALE GENOMIC DNA]</scope>
    <source>
        <strain evidence="8">0120121106</strain>
        <tissue evidence="8">Whole body</tissue>
    </source>
</reference>
<evidence type="ECO:0000313" key="9">
    <source>
        <dbReference type="Proteomes" id="UP000076502"/>
    </source>
</evidence>
<keyword evidence="2" id="KW-0521">NADP</keyword>
<gene>
    <name evidence="8" type="ORF">WN55_11025</name>
</gene>
<evidence type="ECO:0000259" key="7">
    <source>
        <dbReference type="Pfam" id="PF00248"/>
    </source>
</evidence>
<dbReference type="InterPro" id="IPR018170">
    <property type="entry name" value="Aldo/ket_reductase_CS"/>
</dbReference>
<accession>A0A154PBM1</accession>
<dbReference type="PANTHER" id="PTHR11732">
    <property type="entry name" value="ALDO/KETO REDUCTASE"/>
    <property type="match status" value="1"/>
</dbReference>
<name>A0A154PBM1_DUFNO</name>
<dbReference type="PROSITE" id="PS00798">
    <property type="entry name" value="ALDOKETO_REDUCTASE_1"/>
    <property type="match status" value="1"/>
</dbReference>
<evidence type="ECO:0000256" key="5">
    <source>
        <dbReference type="PIRSR" id="PIRSR000097-2"/>
    </source>
</evidence>
<comment type="similarity">
    <text evidence="1">Belongs to the aldo/keto reductase family.</text>
</comment>
<evidence type="ECO:0000313" key="8">
    <source>
        <dbReference type="EMBL" id="KZC09285.1"/>
    </source>
</evidence>
<keyword evidence="9" id="KW-1185">Reference proteome</keyword>
<dbReference type="InterPro" id="IPR020471">
    <property type="entry name" value="AKR"/>
</dbReference>
<dbReference type="PROSITE" id="PS00062">
    <property type="entry name" value="ALDOKETO_REDUCTASE_2"/>
    <property type="match status" value="1"/>
</dbReference>
<dbReference type="Pfam" id="PF00248">
    <property type="entry name" value="Aldo_ket_red"/>
    <property type="match status" value="1"/>
</dbReference>
<dbReference type="AlphaFoldDB" id="A0A154PBM1"/>
<dbReference type="PROSITE" id="PS00063">
    <property type="entry name" value="ALDOKETO_REDUCTASE_3"/>
    <property type="match status" value="1"/>
</dbReference>
<evidence type="ECO:0000256" key="6">
    <source>
        <dbReference type="PIRSR" id="PIRSR000097-3"/>
    </source>
</evidence>
<dbReference type="OrthoDB" id="416253at2759"/>
<keyword evidence="3" id="KW-0560">Oxidoreductase</keyword>
<dbReference type="InterPro" id="IPR036812">
    <property type="entry name" value="NAD(P)_OxRdtase_dom_sf"/>
</dbReference>
<feature type="active site" description="Proton donor" evidence="4">
    <location>
        <position position="25"/>
    </location>
</feature>
<dbReference type="Gene3D" id="3.20.20.100">
    <property type="entry name" value="NADP-dependent oxidoreductase domain"/>
    <property type="match status" value="1"/>
</dbReference>
<feature type="site" description="Lowers pKa of active site Tyr" evidence="6">
    <location>
        <position position="54"/>
    </location>
</feature>
<organism evidence="8 9">
    <name type="scientific">Dufourea novaeangliae</name>
    <name type="common">Sweat bee</name>
    <dbReference type="NCBI Taxonomy" id="178035"/>
    <lineage>
        <taxon>Eukaryota</taxon>
        <taxon>Metazoa</taxon>
        <taxon>Ecdysozoa</taxon>
        <taxon>Arthropoda</taxon>
        <taxon>Hexapoda</taxon>
        <taxon>Insecta</taxon>
        <taxon>Pterygota</taxon>
        <taxon>Neoptera</taxon>
        <taxon>Endopterygota</taxon>
        <taxon>Hymenoptera</taxon>
        <taxon>Apocrita</taxon>
        <taxon>Aculeata</taxon>
        <taxon>Apoidea</taxon>
        <taxon>Anthophila</taxon>
        <taxon>Halictidae</taxon>
        <taxon>Rophitinae</taxon>
        <taxon>Dufourea</taxon>
    </lineage>
</organism>
<evidence type="ECO:0000256" key="1">
    <source>
        <dbReference type="ARBA" id="ARBA00007905"/>
    </source>
</evidence>
<dbReference type="Proteomes" id="UP000076502">
    <property type="component" value="Unassembled WGS sequence"/>
</dbReference>
<proteinExistence type="inferred from homology"/>
<dbReference type="FunFam" id="3.20.20.100:FF:000006">
    <property type="entry name" value="Aldo-keto reductase family 1 member A1"/>
    <property type="match status" value="1"/>
</dbReference>
<dbReference type="SUPFAM" id="SSF51430">
    <property type="entry name" value="NAD(P)-linked oxidoreductase"/>
    <property type="match status" value="1"/>
</dbReference>
<evidence type="ECO:0000256" key="4">
    <source>
        <dbReference type="PIRSR" id="PIRSR000097-1"/>
    </source>
</evidence>
<dbReference type="PRINTS" id="PR00069">
    <property type="entry name" value="ALDKETRDTASE"/>
</dbReference>
<dbReference type="STRING" id="178035.A0A154PBM1"/>
<dbReference type="PIRSF" id="PIRSF000097">
    <property type="entry name" value="AKR"/>
    <property type="match status" value="1"/>
</dbReference>